<feature type="compositionally biased region" description="Pro residues" evidence="1">
    <location>
        <begin position="343"/>
        <end position="353"/>
    </location>
</feature>
<feature type="region of interest" description="Disordered" evidence="1">
    <location>
        <begin position="201"/>
        <end position="353"/>
    </location>
</feature>
<sequence>MASEFATRSDGLLPTSLGRARACKALVPIALTNIDDKVERERAEKKVADHAREVLSREGRFIAFCKTRQDALPPTVRGDSGAQYVLDSIHAHAFRITEGTKTPTVYRIDFVCPTANNTEWDKLHRGVRGIVWEGTHGHAQPMKQDIHCGYWKGLDHPTVDCPLKKEGGYENTITTATPITPEEPTELPPNPFDEILQAEDDRARASPRPEKAPQRGAPNQQRQRAQPPPPQHRPPPQYQPHFTHPQYAIQGYGPPYQARGTAPRGRGRGASRPRPPYPCREARRTGTATAPTQATPPPTRTTSRPSTTTSTARRPDTVTKGRDTEPPRTPSVPDHAVAAYPLSTPPTLPSPLP</sequence>
<evidence type="ECO:0000313" key="3">
    <source>
        <dbReference type="Proteomes" id="UP000521943"/>
    </source>
</evidence>
<feature type="compositionally biased region" description="Basic and acidic residues" evidence="1">
    <location>
        <begin position="313"/>
        <end position="326"/>
    </location>
</feature>
<feature type="compositionally biased region" description="Low complexity" evidence="1">
    <location>
        <begin position="214"/>
        <end position="225"/>
    </location>
</feature>
<protein>
    <submittedName>
        <fullName evidence="2">Uncharacterized protein</fullName>
    </submittedName>
</protein>
<dbReference type="AlphaFoldDB" id="A0A8H6HU36"/>
<gene>
    <name evidence="2" type="ORF">DFP72DRAFT_1070841</name>
</gene>
<evidence type="ECO:0000313" key="2">
    <source>
        <dbReference type="EMBL" id="KAF6751801.1"/>
    </source>
</evidence>
<dbReference type="EMBL" id="JACGCI010000047">
    <property type="protein sequence ID" value="KAF6751801.1"/>
    <property type="molecule type" value="Genomic_DNA"/>
</dbReference>
<feature type="compositionally biased region" description="Basic and acidic residues" evidence="1">
    <location>
        <begin position="201"/>
        <end position="213"/>
    </location>
</feature>
<proteinExistence type="predicted"/>
<feature type="compositionally biased region" description="Low complexity" evidence="1">
    <location>
        <begin position="300"/>
        <end position="312"/>
    </location>
</feature>
<name>A0A8H6HU36_9AGAR</name>
<dbReference type="Proteomes" id="UP000521943">
    <property type="component" value="Unassembled WGS sequence"/>
</dbReference>
<keyword evidence="3" id="KW-1185">Reference proteome</keyword>
<reference evidence="2 3" key="1">
    <citation type="submission" date="2020-07" db="EMBL/GenBank/DDBJ databases">
        <title>Comparative genomics of pyrophilous fungi reveals a link between fire events and developmental genes.</title>
        <authorList>
            <consortium name="DOE Joint Genome Institute"/>
            <person name="Steindorff A.S."/>
            <person name="Carver A."/>
            <person name="Calhoun S."/>
            <person name="Stillman K."/>
            <person name="Liu H."/>
            <person name="Lipzen A."/>
            <person name="Pangilinan J."/>
            <person name="Labutti K."/>
            <person name="Bruns T.D."/>
            <person name="Grigoriev I.V."/>
        </authorList>
    </citation>
    <scope>NUCLEOTIDE SEQUENCE [LARGE SCALE GENOMIC DNA]</scope>
    <source>
        <strain evidence="2 3">CBS 144469</strain>
    </source>
</reference>
<evidence type="ECO:0000256" key="1">
    <source>
        <dbReference type="SAM" id="MobiDB-lite"/>
    </source>
</evidence>
<organism evidence="2 3">
    <name type="scientific">Ephemerocybe angulata</name>
    <dbReference type="NCBI Taxonomy" id="980116"/>
    <lineage>
        <taxon>Eukaryota</taxon>
        <taxon>Fungi</taxon>
        <taxon>Dikarya</taxon>
        <taxon>Basidiomycota</taxon>
        <taxon>Agaricomycotina</taxon>
        <taxon>Agaricomycetes</taxon>
        <taxon>Agaricomycetidae</taxon>
        <taxon>Agaricales</taxon>
        <taxon>Agaricineae</taxon>
        <taxon>Psathyrellaceae</taxon>
        <taxon>Ephemerocybe</taxon>
    </lineage>
</organism>
<feature type="compositionally biased region" description="Pro residues" evidence="1">
    <location>
        <begin position="226"/>
        <end position="238"/>
    </location>
</feature>
<feature type="region of interest" description="Disordered" evidence="1">
    <location>
        <begin position="174"/>
        <end position="193"/>
    </location>
</feature>
<comment type="caution">
    <text evidence="2">The sequence shown here is derived from an EMBL/GenBank/DDBJ whole genome shotgun (WGS) entry which is preliminary data.</text>
</comment>
<accession>A0A8H6HU36</accession>